<reference evidence="1 2" key="1">
    <citation type="journal article" date="2017" name="Antonie Van Leeuwenhoek">
        <title>Rhizobium rhizosphaerae sp. nov., a novel species isolated from rice rhizosphere.</title>
        <authorList>
            <person name="Zhao J.J."/>
            <person name="Zhang J."/>
            <person name="Zhang R.J."/>
            <person name="Zhang C.W."/>
            <person name="Yin H.Q."/>
            <person name="Zhang X.X."/>
        </authorList>
    </citation>
    <scope>NUCLEOTIDE SEQUENCE [LARGE SCALE GENOMIC DNA]</scope>
    <source>
        <strain evidence="1 2">BSs20135</strain>
    </source>
</reference>
<sequence>MLRLIILLCSLVTGSLFAEIIVTDATVRLLPPGVPNTAAYFSIQNHSDTSQILIGASADFATKAEIHNHILVDDMMSMQQRSEVVIQPGESVQFAPGGLHIMIFGLKTPLREGQSVEISLQTKGGESISITAKVARPSAHSHH</sequence>
<proteinExistence type="predicted"/>
<dbReference type="Gene3D" id="2.60.40.1890">
    <property type="entry name" value="PCu(A)C copper chaperone"/>
    <property type="match status" value="1"/>
</dbReference>
<name>K6Y7X1_9ALTE</name>
<dbReference type="InterPro" id="IPR007410">
    <property type="entry name" value="LpqE-like"/>
</dbReference>
<accession>K6Y7X1</accession>
<comment type="caution">
    <text evidence="1">The sequence shown here is derived from an EMBL/GenBank/DDBJ whole genome shotgun (WGS) entry which is preliminary data.</text>
</comment>
<dbReference type="Proteomes" id="UP000006327">
    <property type="component" value="Unassembled WGS sequence"/>
</dbReference>
<evidence type="ECO:0000313" key="1">
    <source>
        <dbReference type="EMBL" id="GAC20061.1"/>
    </source>
</evidence>
<dbReference type="RefSeq" id="WP_007621609.1">
    <property type="nucleotide sequence ID" value="NZ_BAEO01000044.1"/>
</dbReference>
<dbReference type="EMBL" id="BAEO01000044">
    <property type="protein sequence ID" value="GAC20061.1"/>
    <property type="molecule type" value="Genomic_DNA"/>
</dbReference>
<gene>
    <name evidence="1" type="ORF">GARC_3098</name>
</gene>
<keyword evidence="2" id="KW-1185">Reference proteome</keyword>
<dbReference type="STRING" id="493475.GARC_3098"/>
<dbReference type="eggNOG" id="COG2847">
    <property type="taxonomic scope" value="Bacteria"/>
</dbReference>
<dbReference type="AlphaFoldDB" id="K6Y7X1"/>
<evidence type="ECO:0008006" key="3">
    <source>
        <dbReference type="Google" id="ProtNLM"/>
    </source>
</evidence>
<dbReference type="InterPro" id="IPR036182">
    <property type="entry name" value="PCuAC_sf"/>
</dbReference>
<evidence type="ECO:0000313" key="2">
    <source>
        <dbReference type="Proteomes" id="UP000006327"/>
    </source>
</evidence>
<protein>
    <recommendedName>
        <fullName evidence="3">Copper chaperone PCu(A)C</fullName>
    </recommendedName>
</protein>
<organism evidence="1 2">
    <name type="scientific">Paraglaciecola arctica BSs20135</name>
    <dbReference type="NCBI Taxonomy" id="493475"/>
    <lineage>
        <taxon>Bacteria</taxon>
        <taxon>Pseudomonadati</taxon>
        <taxon>Pseudomonadota</taxon>
        <taxon>Gammaproteobacteria</taxon>
        <taxon>Alteromonadales</taxon>
        <taxon>Alteromonadaceae</taxon>
        <taxon>Paraglaciecola</taxon>
    </lineage>
</organism>
<dbReference type="InterPro" id="IPR058248">
    <property type="entry name" value="Lxx211020-like"/>
</dbReference>
<dbReference type="PANTHER" id="PTHR36302">
    <property type="entry name" value="BLR7088 PROTEIN"/>
    <property type="match status" value="1"/>
</dbReference>
<dbReference type="SUPFAM" id="SSF110087">
    <property type="entry name" value="DR1885-like metal-binding protein"/>
    <property type="match status" value="1"/>
</dbReference>
<dbReference type="OrthoDB" id="9796962at2"/>
<dbReference type="PANTHER" id="PTHR36302:SF1">
    <property type="entry name" value="COPPER CHAPERONE PCU(A)C"/>
    <property type="match status" value="1"/>
</dbReference>
<dbReference type="Pfam" id="PF04314">
    <property type="entry name" value="PCuAC"/>
    <property type="match status" value="1"/>
</dbReference>